<dbReference type="Proteomes" id="UP001162483">
    <property type="component" value="Unassembled WGS sequence"/>
</dbReference>
<reference evidence="1" key="1">
    <citation type="submission" date="2023-05" db="EMBL/GenBank/DDBJ databases">
        <authorList>
            <person name="Stuckert A."/>
        </authorList>
    </citation>
    <scope>NUCLEOTIDE SEQUENCE</scope>
</reference>
<evidence type="ECO:0000313" key="1">
    <source>
        <dbReference type="EMBL" id="CAI9596877.1"/>
    </source>
</evidence>
<sequence length="143" mass="16166">MDPCPVKYLPEEFILSENILAHIGNVFLQQEVGYRCTRFGGQADSYAEHTKVLCHDLDIECIEPCSFQCGNKLCIMYTGTLWYYFLGCFREDCFCMEHVSTTVSNFLTLGGLGICWFAEGLYLATTATNVQLMIYIIHGDTAI</sequence>
<dbReference type="EMBL" id="CATNWA010016977">
    <property type="protein sequence ID" value="CAI9596877.1"/>
    <property type="molecule type" value="Genomic_DNA"/>
</dbReference>
<proteinExistence type="predicted"/>
<gene>
    <name evidence="1" type="ORF">SPARVUS_LOCUS12137943</name>
</gene>
<accession>A0ABN9FIL5</accession>
<keyword evidence="2" id="KW-1185">Reference proteome</keyword>
<name>A0ABN9FIL5_9NEOB</name>
<evidence type="ECO:0000313" key="2">
    <source>
        <dbReference type="Proteomes" id="UP001162483"/>
    </source>
</evidence>
<protein>
    <submittedName>
        <fullName evidence="1">Uncharacterized protein</fullName>
    </submittedName>
</protein>
<organism evidence="1 2">
    <name type="scientific">Staurois parvus</name>
    <dbReference type="NCBI Taxonomy" id="386267"/>
    <lineage>
        <taxon>Eukaryota</taxon>
        <taxon>Metazoa</taxon>
        <taxon>Chordata</taxon>
        <taxon>Craniata</taxon>
        <taxon>Vertebrata</taxon>
        <taxon>Euteleostomi</taxon>
        <taxon>Amphibia</taxon>
        <taxon>Batrachia</taxon>
        <taxon>Anura</taxon>
        <taxon>Neobatrachia</taxon>
        <taxon>Ranoidea</taxon>
        <taxon>Ranidae</taxon>
        <taxon>Staurois</taxon>
    </lineage>
</organism>
<comment type="caution">
    <text evidence="1">The sequence shown here is derived from an EMBL/GenBank/DDBJ whole genome shotgun (WGS) entry which is preliminary data.</text>
</comment>